<feature type="signal peptide" evidence="1">
    <location>
        <begin position="1"/>
        <end position="21"/>
    </location>
</feature>
<proteinExistence type="predicted"/>
<evidence type="ECO:0000313" key="2">
    <source>
        <dbReference type="EMBL" id="GAP45192.1"/>
    </source>
</evidence>
<gene>
    <name evidence="2" type="ORF">TBC1_121013</name>
</gene>
<dbReference type="STRING" id="1678841.TBC1_121013"/>
<dbReference type="PATRIC" id="fig|1678841.3.peg.3788"/>
<evidence type="ECO:0000256" key="1">
    <source>
        <dbReference type="SAM" id="SignalP"/>
    </source>
</evidence>
<dbReference type="Proteomes" id="UP000053091">
    <property type="component" value="Unassembled WGS sequence"/>
</dbReference>
<protein>
    <submittedName>
        <fullName evidence="2">Uncharacterized protein</fullName>
    </submittedName>
</protein>
<dbReference type="AlphaFoldDB" id="A0A0S7C7G2"/>
<keyword evidence="3" id="KW-1185">Reference proteome</keyword>
<keyword evidence="1" id="KW-0732">Signal</keyword>
<dbReference type="EMBL" id="DF968183">
    <property type="protein sequence ID" value="GAP45192.1"/>
    <property type="molecule type" value="Genomic_DNA"/>
</dbReference>
<accession>A0A0S7C7G2</accession>
<name>A0A0S7C7G2_9BACT</name>
<dbReference type="RefSeq" id="WP_137305838.1">
    <property type="nucleotide sequence ID" value="NZ_DF968183.1"/>
</dbReference>
<evidence type="ECO:0000313" key="3">
    <source>
        <dbReference type="Proteomes" id="UP000053091"/>
    </source>
</evidence>
<sequence length="265" mass="28674">MKTTKILTFLVAMVFAFTSCETEVEDPAGPRGEGFVPSITNLNPAVFDVNDPSNTFVQFDLDADPNVVSEVKLIVSYNGDMKRVEVKTVNTFPQNVKIFMHEAVTALGMSLDDVGAGDNFTFEALTIQGDKTYRSSASFNAAVVCAYNPDNVTGSYRAVSADWAVDGTVTLTVDPENQYIIYVAGLAALDGLTEDQGPLKMVVNPLDFTVTAERTVLASVAWDYTNIAYEGSGLLNTCDGTYEMLYTITVDQGSFGAYAFTLTKQ</sequence>
<dbReference type="PROSITE" id="PS51257">
    <property type="entry name" value="PROKAR_LIPOPROTEIN"/>
    <property type="match status" value="1"/>
</dbReference>
<dbReference type="OrthoDB" id="1114372at2"/>
<feature type="chain" id="PRO_5006633662" evidence="1">
    <location>
        <begin position="22"/>
        <end position="265"/>
    </location>
</feature>
<reference evidence="2" key="1">
    <citation type="journal article" date="2015" name="Genome Announc.">
        <title>Draft Genome Sequence of Bacteroidales Strain TBC1, a Novel Isolate from a Methanogenic Wastewater Treatment System.</title>
        <authorList>
            <person name="Tourlousse D.M."/>
            <person name="Matsuura N."/>
            <person name="Sun L."/>
            <person name="Toyonaga M."/>
            <person name="Kuroda K."/>
            <person name="Ohashi A."/>
            <person name="Cruz R."/>
            <person name="Yamaguchi T."/>
            <person name="Sekiguchi Y."/>
        </authorList>
    </citation>
    <scope>NUCLEOTIDE SEQUENCE [LARGE SCALE GENOMIC DNA]</scope>
    <source>
        <strain evidence="2">TBC1</strain>
    </source>
</reference>
<organism evidence="2">
    <name type="scientific">Lentimicrobium saccharophilum</name>
    <dbReference type="NCBI Taxonomy" id="1678841"/>
    <lineage>
        <taxon>Bacteria</taxon>
        <taxon>Pseudomonadati</taxon>
        <taxon>Bacteroidota</taxon>
        <taxon>Bacteroidia</taxon>
        <taxon>Bacteroidales</taxon>
        <taxon>Lentimicrobiaceae</taxon>
        <taxon>Lentimicrobium</taxon>
    </lineage>
</organism>